<dbReference type="InterPro" id="IPR005094">
    <property type="entry name" value="Endonuclease_MobA/VirD2"/>
</dbReference>
<keyword evidence="2" id="KW-1133">Transmembrane helix</keyword>
<evidence type="ECO:0000256" key="2">
    <source>
        <dbReference type="SAM" id="Phobius"/>
    </source>
</evidence>
<feature type="region of interest" description="Disordered" evidence="1">
    <location>
        <begin position="1"/>
        <end position="33"/>
    </location>
</feature>
<dbReference type="EMBL" id="FXZI01000001">
    <property type="protein sequence ID" value="SMX72368.1"/>
    <property type="molecule type" value="Genomic_DNA"/>
</dbReference>
<feature type="domain" description="MobA/VirD2-like nuclease" evidence="3">
    <location>
        <begin position="49"/>
        <end position="158"/>
    </location>
</feature>
<keyword evidence="2" id="KW-0472">Membrane</keyword>
<feature type="compositionally biased region" description="Basic and acidic residues" evidence="1">
    <location>
        <begin position="286"/>
        <end position="307"/>
    </location>
</feature>
<feature type="compositionally biased region" description="Polar residues" evidence="1">
    <location>
        <begin position="366"/>
        <end position="376"/>
    </location>
</feature>
<evidence type="ECO:0000256" key="1">
    <source>
        <dbReference type="SAM" id="MobiDB-lite"/>
    </source>
</evidence>
<feature type="compositionally biased region" description="Basic and acidic residues" evidence="1">
    <location>
        <begin position="14"/>
        <end position="27"/>
    </location>
</feature>
<gene>
    <name evidence="4" type="ORF">BAURA86_00417</name>
</gene>
<name>A0A2H1IAY4_BREAU</name>
<feature type="compositionally biased region" description="Basic and acidic residues" evidence="1">
    <location>
        <begin position="331"/>
        <end position="362"/>
    </location>
</feature>
<keyword evidence="2" id="KW-0812">Transmembrane</keyword>
<proteinExistence type="predicted"/>
<accession>A0A2H1IAY4</accession>
<feature type="compositionally biased region" description="Polar residues" evidence="1">
    <location>
        <begin position="1"/>
        <end position="13"/>
    </location>
</feature>
<organism evidence="4 5">
    <name type="scientific">Brevibacterium aurantiacum</name>
    <dbReference type="NCBI Taxonomy" id="273384"/>
    <lineage>
        <taxon>Bacteria</taxon>
        <taxon>Bacillati</taxon>
        <taxon>Actinomycetota</taxon>
        <taxon>Actinomycetes</taxon>
        <taxon>Micrococcales</taxon>
        <taxon>Brevibacteriaceae</taxon>
        <taxon>Brevibacterium</taxon>
    </lineage>
</organism>
<feature type="region of interest" description="Disordered" evidence="1">
    <location>
        <begin position="253"/>
        <end position="377"/>
    </location>
</feature>
<dbReference type="Pfam" id="PF03432">
    <property type="entry name" value="Relaxase"/>
    <property type="match status" value="1"/>
</dbReference>
<evidence type="ECO:0000259" key="3">
    <source>
        <dbReference type="Pfam" id="PF03432"/>
    </source>
</evidence>
<evidence type="ECO:0000313" key="4">
    <source>
        <dbReference type="EMBL" id="SMX72368.1"/>
    </source>
</evidence>
<protein>
    <submittedName>
        <fullName evidence="4">Relaxase/Mobilisation nuclease domain-containing protein</fullName>
    </submittedName>
</protein>
<feature type="transmembrane region" description="Helical" evidence="2">
    <location>
        <begin position="550"/>
        <end position="575"/>
    </location>
</feature>
<dbReference type="AlphaFoldDB" id="A0A2H1IAY4"/>
<evidence type="ECO:0000313" key="5">
    <source>
        <dbReference type="Proteomes" id="UP000234300"/>
    </source>
</evidence>
<dbReference type="Proteomes" id="UP000234300">
    <property type="component" value="Unassembled WGS sequence"/>
</dbReference>
<sequence length="592" mass="64701">MSTTHYSPSTSAADTERYTRGKEDERGVAVTCDVPGGPGAFSARARALTQNTKRDVEALHYRQSFSDEEFDPKKPENVQRVNDLGYQLAKKMHPRSDCLVVTHTDGRGGKAHNHVLVINHDNETGKALSDYRTFHDRKVGNQRGVQSANDELMREHGLSVVKQLERQPQDWELRREDFAEGGLDREMGDRMTTALADPRTVDKASLEAVIAEQNQQLGDDGERVPRIRLHTAVSKRGKNVGKETWTLYIEDRRGESGRAERRKRTSALSADFTPEGAQAFFGYHQQQKEQEHERSARQVEAAERAERIAAAARQSGDDGGVDLDPRRRRGAEREARPTVRAAEEARGVRKGHGRETTRRLERITAPPSTSTHSSDVSAGIASIESRQNEIASTLGEFAQSLNGESLNAASRTLVAEAQKNHAGTALAIEGLQAQAAANQKLVSQVGGAVQRIEKRTEKRVQKAVEQVAGEASATMTANLDASNERAKRIMQATAKLEARQLWSAAAAMCLVLLPGAVVVAGLWMAVAGLITGAQWALDVDGSVWLGIGRWLVVSAGFAGAGYGLFASVRWVAGLVGGWKSRGMPKWPGWRKS</sequence>
<reference evidence="4 5" key="1">
    <citation type="submission" date="2017-03" db="EMBL/GenBank/DDBJ databases">
        <authorList>
            <person name="Afonso C.L."/>
            <person name="Miller P.J."/>
            <person name="Scott M.A."/>
            <person name="Spackman E."/>
            <person name="Goraichik I."/>
            <person name="Dimitrov K.M."/>
            <person name="Suarez D.L."/>
            <person name="Swayne D.E."/>
        </authorList>
    </citation>
    <scope>NUCLEOTIDE SEQUENCE [LARGE SCALE GENOMIC DNA]</scope>
    <source>
        <strain evidence="5">8(6)</strain>
    </source>
</reference>
<feature type="transmembrane region" description="Helical" evidence="2">
    <location>
        <begin position="505"/>
        <end position="530"/>
    </location>
</feature>